<keyword evidence="2" id="KW-0808">Transferase</keyword>
<dbReference type="RefSeq" id="WP_198423258.1">
    <property type="nucleotide sequence ID" value="NZ_JACHZG010000001.1"/>
</dbReference>
<dbReference type="InterPro" id="IPR052519">
    <property type="entry name" value="Euk-type_GlcNAc_Kinase"/>
</dbReference>
<dbReference type="Pfam" id="PF01869">
    <property type="entry name" value="BcrAD_BadFG"/>
    <property type="match status" value="1"/>
</dbReference>
<dbReference type="GO" id="GO:0016301">
    <property type="term" value="F:kinase activity"/>
    <property type="evidence" value="ECO:0007669"/>
    <property type="project" value="UniProtKB-KW"/>
</dbReference>
<dbReference type="PANTHER" id="PTHR43190:SF3">
    <property type="entry name" value="N-ACETYL-D-GLUCOSAMINE KINASE"/>
    <property type="match status" value="1"/>
</dbReference>
<evidence type="ECO:0000313" key="3">
    <source>
        <dbReference type="Proteomes" id="UP000565572"/>
    </source>
</evidence>
<dbReference type="PANTHER" id="PTHR43190">
    <property type="entry name" value="N-ACETYL-D-GLUCOSAMINE KINASE"/>
    <property type="match status" value="1"/>
</dbReference>
<dbReference type="Proteomes" id="UP000565572">
    <property type="component" value="Unassembled WGS sequence"/>
</dbReference>
<dbReference type="SUPFAM" id="SSF53067">
    <property type="entry name" value="Actin-like ATPase domain"/>
    <property type="match status" value="2"/>
</dbReference>
<comment type="caution">
    <text evidence="2">The sequence shown here is derived from an EMBL/GenBank/DDBJ whole genome shotgun (WGS) entry which is preliminary data.</text>
</comment>
<protein>
    <submittedName>
        <fullName evidence="2">N-acetylglucosamine kinase-like BadF-type ATPase</fullName>
    </submittedName>
</protein>
<dbReference type="InterPro" id="IPR002731">
    <property type="entry name" value="ATPase_BadF"/>
</dbReference>
<keyword evidence="3" id="KW-1185">Reference proteome</keyword>
<organism evidence="2 3">
    <name type="scientific">Microlunatus antarcticus</name>
    <dbReference type="NCBI Taxonomy" id="53388"/>
    <lineage>
        <taxon>Bacteria</taxon>
        <taxon>Bacillati</taxon>
        <taxon>Actinomycetota</taxon>
        <taxon>Actinomycetes</taxon>
        <taxon>Propionibacteriales</taxon>
        <taxon>Propionibacteriaceae</taxon>
        <taxon>Microlunatus</taxon>
    </lineage>
</organism>
<sequence length="329" mass="33650">MSVAPAVFLGVDGGGTKTALCLVSADGRLLAERDAPSCYYLGAGQGSGPGLVREVLAAAVPAVCADAGIEVAAVEGAFFGLPGYGEASDDLAEVDAIPGEVLGHHRYRCDNDMVCGWAGSLALAAGVNVVSGTGSMSYGERGDLRARVGGWGELFGDEGSAYWLGIRGLQAWTQMTDGREPVGALHGLLGERLGLDDPLDLVSLVHERWQGDRRTIAGLAPLVVRAAEEGDPAARRIVDDAVAELARLALVAADRLRFPAGAVVPVTGSGGVFGAPLVRAAFADRLRSVGGLVLRPSRFSPAVGAALYAAREVGAPLDPDALARLEASG</sequence>
<keyword evidence="2" id="KW-0418">Kinase</keyword>
<reference evidence="2 3" key="1">
    <citation type="submission" date="2020-08" db="EMBL/GenBank/DDBJ databases">
        <title>Sequencing the genomes of 1000 actinobacteria strains.</title>
        <authorList>
            <person name="Klenk H.-P."/>
        </authorList>
    </citation>
    <scope>NUCLEOTIDE SEQUENCE [LARGE SCALE GENOMIC DNA]</scope>
    <source>
        <strain evidence="2 3">DSM 11053</strain>
    </source>
</reference>
<dbReference type="CDD" id="cd24007">
    <property type="entry name" value="ASKHA_NBD_eukNAGK-like"/>
    <property type="match status" value="1"/>
</dbReference>
<dbReference type="AlphaFoldDB" id="A0A7W5JTN6"/>
<proteinExistence type="predicted"/>
<accession>A0A7W5JTN6</accession>
<dbReference type="InterPro" id="IPR043129">
    <property type="entry name" value="ATPase_NBD"/>
</dbReference>
<name>A0A7W5JTN6_9ACTN</name>
<evidence type="ECO:0000259" key="1">
    <source>
        <dbReference type="Pfam" id="PF01869"/>
    </source>
</evidence>
<dbReference type="Gene3D" id="3.30.420.40">
    <property type="match status" value="2"/>
</dbReference>
<gene>
    <name evidence="2" type="ORF">FHX39_000964</name>
</gene>
<feature type="domain" description="ATPase BadF/BadG/BcrA/BcrD type" evidence="1">
    <location>
        <begin position="9"/>
        <end position="309"/>
    </location>
</feature>
<dbReference type="EMBL" id="JACHZG010000001">
    <property type="protein sequence ID" value="MBB3326020.1"/>
    <property type="molecule type" value="Genomic_DNA"/>
</dbReference>
<evidence type="ECO:0000313" key="2">
    <source>
        <dbReference type="EMBL" id="MBB3326020.1"/>
    </source>
</evidence>